<gene>
    <name evidence="4" type="ORF">ACFF45_03185</name>
</gene>
<evidence type="ECO:0000259" key="2">
    <source>
        <dbReference type="Pfam" id="PF13581"/>
    </source>
</evidence>
<feature type="domain" description="Histidine kinase/HSP90-like ATPase" evidence="2">
    <location>
        <begin position="192"/>
        <end position="303"/>
    </location>
</feature>
<reference evidence="4 5" key="1">
    <citation type="submission" date="2024-09" db="EMBL/GenBank/DDBJ databases">
        <authorList>
            <person name="Sun Q."/>
            <person name="Mori K."/>
        </authorList>
    </citation>
    <scope>NUCLEOTIDE SEQUENCE [LARGE SCALE GENOMIC DNA]</scope>
    <source>
        <strain evidence="4 5">JCM 6917</strain>
    </source>
</reference>
<evidence type="ECO:0000259" key="3">
    <source>
        <dbReference type="Pfam" id="PF14417"/>
    </source>
</evidence>
<keyword evidence="1" id="KW-0808">Transferase</keyword>
<feature type="domain" description="MEDS" evidence="3">
    <location>
        <begin position="10"/>
        <end position="154"/>
    </location>
</feature>
<dbReference type="EMBL" id="JBHMCY010000004">
    <property type="protein sequence ID" value="MFB9461758.1"/>
    <property type="molecule type" value="Genomic_DNA"/>
</dbReference>
<keyword evidence="5" id="KW-1185">Reference proteome</keyword>
<accession>A0ABV5MUR1</accession>
<dbReference type="PANTHER" id="PTHR35526">
    <property type="entry name" value="ANTI-SIGMA-F FACTOR RSBW-RELATED"/>
    <property type="match status" value="1"/>
</dbReference>
<dbReference type="RefSeq" id="WP_381341545.1">
    <property type="nucleotide sequence ID" value="NZ_JBHMCY010000004.1"/>
</dbReference>
<dbReference type="Pfam" id="PF13581">
    <property type="entry name" value="HATPase_c_2"/>
    <property type="match status" value="1"/>
</dbReference>
<dbReference type="InterPro" id="IPR003594">
    <property type="entry name" value="HATPase_dom"/>
</dbReference>
<organism evidence="4 5">
    <name type="scientific">Streptomyces cinereospinus</name>
    <dbReference type="NCBI Taxonomy" id="285561"/>
    <lineage>
        <taxon>Bacteria</taxon>
        <taxon>Bacillati</taxon>
        <taxon>Actinomycetota</taxon>
        <taxon>Actinomycetes</taxon>
        <taxon>Kitasatosporales</taxon>
        <taxon>Streptomycetaceae</taxon>
        <taxon>Streptomyces</taxon>
    </lineage>
</organism>
<dbReference type="InterPro" id="IPR050267">
    <property type="entry name" value="Anti-sigma-factor_SerPK"/>
</dbReference>
<evidence type="ECO:0000256" key="1">
    <source>
        <dbReference type="ARBA" id="ARBA00022527"/>
    </source>
</evidence>
<evidence type="ECO:0000313" key="5">
    <source>
        <dbReference type="Proteomes" id="UP001589709"/>
    </source>
</evidence>
<evidence type="ECO:0000313" key="4">
    <source>
        <dbReference type="EMBL" id="MFB9461758.1"/>
    </source>
</evidence>
<dbReference type="SUPFAM" id="SSF55874">
    <property type="entry name" value="ATPase domain of HSP90 chaperone/DNA topoisomerase II/histidine kinase"/>
    <property type="match status" value="1"/>
</dbReference>
<dbReference type="NCBIfam" id="NF041045">
    <property type="entry name" value="RsbA_anti_sig"/>
    <property type="match status" value="1"/>
</dbReference>
<name>A0ABV5MUR1_9ACTN</name>
<dbReference type="Gene3D" id="3.30.565.10">
    <property type="entry name" value="Histidine kinase-like ATPase, C-terminal domain"/>
    <property type="match status" value="1"/>
</dbReference>
<dbReference type="InterPro" id="IPR036890">
    <property type="entry name" value="HATPase_C_sf"/>
</dbReference>
<dbReference type="PANTHER" id="PTHR35526:SF3">
    <property type="entry name" value="ANTI-SIGMA-F FACTOR RSBW"/>
    <property type="match status" value="1"/>
</dbReference>
<comment type="caution">
    <text evidence="4">The sequence shown here is derived from an EMBL/GenBank/DDBJ whole genome shotgun (WGS) entry which is preliminary data.</text>
</comment>
<dbReference type="InterPro" id="IPR025847">
    <property type="entry name" value="MEDS_domain"/>
</dbReference>
<keyword evidence="1" id="KW-0723">Serine/threonine-protein kinase</keyword>
<dbReference type="Proteomes" id="UP001589709">
    <property type="component" value="Unassembled WGS sequence"/>
</dbReference>
<keyword evidence="1" id="KW-0418">Kinase</keyword>
<sequence>MSAAAESFAHPALFYADEQEYLDGTLPFIREGLAAGHPVAVAVPGKNLALIRDGLGDIAGAVRLLDMREAGRNPGRIIPGVLRAFADAQPAGRRVRIVGEPVWAGRSPAEYPACAQHEALINAAFTGRRVTVLCPYDVRALDERVLADARATHPTVIAAGRERDSAAYDWQGVVGRYNEPLPVVPDALCFAFAAETLPAARHTATRAGARWGLAGTRLADLALVTAELTTNSVVHGGGSGVLRVWAEDGHVVCEVRDAGRLTDPLAGRRPAARDQRGGRGLLLVNLVADLVRLHTGEEGTTVRCWFTR</sequence>
<proteinExistence type="predicted"/>
<dbReference type="CDD" id="cd16936">
    <property type="entry name" value="HATPase_RsbW-like"/>
    <property type="match status" value="1"/>
</dbReference>
<dbReference type="InterPro" id="IPR047718">
    <property type="entry name" value="RsbA-like_anti_sig"/>
</dbReference>
<dbReference type="Pfam" id="PF14417">
    <property type="entry name" value="MEDS"/>
    <property type="match status" value="1"/>
</dbReference>
<protein>
    <submittedName>
        <fullName evidence="4">Anti-sigma factor RsbA family regulatory protein</fullName>
    </submittedName>
</protein>